<evidence type="ECO:0000313" key="6">
    <source>
        <dbReference type="EMBL" id="MBA2897710.1"/>
    </source>
</evidence>
<feature type="domain" description="Fe-containing alcohol dehydrogenase-like C-terminal" evidence="5">
    <location>
        <begin position="169"/>
        <end position="351"/>
    </location>
</feature>
<evidence type="ECO:0000256" key="2">
    <source>
        <dbReference type="ARBA" id="ARBA00023002"/>
    </source>
</evidence>
<name>A0A7W0CV27_9ACTN</name>
<dbReference type="InterPro" id="IPR034786">
    <property type="entry name" value="MAR"/>
</dbReference>
<dbReference type="RefSeq" id="WP_181616402.1">
    <property type="nucleotide sequence ID" value="NZ_BAABAM010000015.1"/>
</dbReference>
<dbReference type="InterPro" id="IPR001670">
    <property type="entry name" value="ADH_Fe/GldA"/>
</dbReference>
<dbReference type="Proteomes" id="UP000530928">
    <property type="component" value="Unassembled WGS sequence"/>
</dbReference>
<dbReference type="GO" id="GO:0004022">
    <property type="term" value="F:alcohol dehydrogenase (NAD+) activity"/>
    <property type="evidence" value="ECO:0007669"/>
    <property type="project" value="TreeGrafter"/>
</dbReference>
<dbReference type="Gene3D" id="3.40.50.1970">
    <property type="match status" value="1"/>
</dbReference>
<evidence type="ECO:0000256" key="3">
    <source>
        <dbReference type="ARBA" id="ARBA00023027"/>
    </source>
</evidence>
<evidence type="ECO:0000313" key="7">
    <source>
        <dbReference type="Proteomes" id="UP000530928"/>
    </source>
</evidence>
<sequence>MTLLPNTAFTHTALPGRVVFGRGTARTALAAELDALQARRILLIAGPAEAALARELCAPFADRIAATFTEVRPHVPLEAAERARQAAAGADAVLSIGGGSTTGTAKAVALTTGLPIAAVPTTYAGSEVTPVWGLTQDGRKTTGTDPRVLPRTVVYDPDLTLTLPVPLSAASGLNAMAHCVEAFWAPHRSPVSSAVAAEGIRALAAGLPAVATDPTDLAARTDLLLGAYLAGTAFAAAGSGLHHKICHVLGGAFDLPHAETHAIVLPHVLAFNAPAAPDALARISIAYGRPDPAAGLHDLGLRLGLPTGLRELGLREDDLDTVLDGILAVVPSDNPRPVTAAGLRTLLHAAWAGAHPHGEETTS</sequence>
<evidence type="ECO:0000256" key="1">
    <source>
        <dbReference type="ARBA" id="ARBA00007358"/>
    </source>
</evidence>
<protein>
    <submittedName>
        <fullName evidence="6">Alcohol dehydrogenase class IV</fullName>
    </submittedName>
</protein>
<proteinExistence type="inferred from homology"/>
<dbReference type="SUPFAM" id="SSF56796">
    <property type="entry name" value="Dehydroquinate synthase-like"/>
    <property type="match status" value="1"/>
</dbReference>
<dbReference type="CDD" id="cd08177">
    <property type="entry name" value="MAR"/>
    <property type="match status" value="1"/>
</dbReference>
<dbReference type="InterPro" id="IPR039697">
    <property type="entry name" value="Alcohol_dehydrogenase_Fe"/>
</dbReference>
<evidence type="ECO:0000259" key="5">
    <source>
        <dbReference type="Pfam" id="PF25137"/>
    </source>
</evidence>
<dbReference type="PANTHER" id="PTHR11496:SF102">
    <property type="entry name" value="ALCOHOL DEHYDROGENASE 4"/>
    <property type="match status" value="1"/>
</dbReference>
<dbReference type="GO" id="GO:0018506">
    <property type="term" value="F:maleylacetate reductase activity"/>
    <property type="evidence" value="ECO:0007669"/>
    <property type="project" value="InterPro"/>
</dbReference>
<keyword evidence="7" id="KW-1185">Reference proteome</keyword>
<organism evidence="6 7">
    <name type="scientific">Nonomuraea soli</name>
    <dbReference type="NCBI Taxonomy" id="1032476"/>
    <lineage>
        <taxon>Bacteria</taxon>
        <taxon>Bacillati</taxon>
        <taxon>Actinomycetota</taxon>
        <taxon>Actinomycetes</taxon>
        <taxon>Streptosporangiales</taxon>
        <taxon>Streptosporangiaceae</taxon>
        <taxon>Nonomuraea</taxon>
    </lineage>
</organism>
<dbReference type="Pfam" id="PF00465">
    <property type="entry name" value="Fe-ADH"/>
    <property type="match status" value="1"/>
</dbReference>
<gene>
    <name evidence="6" type="ORF">HNR30_009116</name>
</gene>
<comment type="similarity">
    <text evidence="1">Belongs to the iron-containing alcohol dehydrogenase family.</text>
</comment>
<reference evidence="6 7" key="1">
    <citation type="submission" date="2020-07" db="EMBL/GenBank/DDBJ databases">
        <title>Genomic Encyclopedia of Type Strains, Phase IV (KMG-IV): sequencing the most valuable type-strain genomes for metagenomic binning, comparative biology and taxonomic classification.</title>
        <authorList>
            <person name="Goeker M."/>
        </authorList>
    </citation>
    <scope>NUCLEOTIDE SEQUENCE [LARGE SCALE GENOMIC DNA]</scope>
    <source>
        <strain evidence="6 7">DSM 45533</strain>
    </source>
</reference>
<feature type="domain" description="Alcohol dehydrogenase iron-type/glycerol dehydrogenase GldA" evidence="4">
    <location>
        <begin position="15"/>
        <end position="157"/>
    </location>
</feature>
<evidence type="ECO:0000259" key="4">
    <source>
        <dbReference type="Pfam" id="PF00465"/>
    </source>
</evidence>
<dbReference type="InterPro" id="IPR056798">
    <property type="entry name" value="ADH_Fe_C"/>
</dbReference>
<dbReference type="PANTHER" id="PTHR11496">
    <property type="entry name" value="ALCOHOL DEHYDROGENASE"/>
    <property type="match status" value="1"/>
</dbReference>
<dbReference type="AlphaFoldDB" id="A0A7W0CV27"/>
<comment type="caution">
    <text evidence="6">The sequence shown here is derived from an EMBL/GenBank/DDBJ whole genome shotgun (WGS) entry which is preliminary data.</text>
</comment>
<keyword evidence="2" id="KW-0560">Oxidoreductase</keyword>
<dbReference type="Pfam" id="PF25137">
    <property type="entry name" value="ADH_Fe_C"/>
    <property type="match status" value="1"/>
</dbReference>
<dbReference type="GO" id="GO:0046872">
    <property type="term" value="F:metal ion binding"/>
    <property type="evidence" value="ECO:0007669"/>
    <property type="project" value="InterPro"/>
</dbReference>
<accession>A0A7W0CV27</accession>
<dbReference type="EMBL" id="JACDUR010000013">
    <property type="protein sequence ID" value="MBA2897710.1"/>
    <property type="molecule type" value="Genomic_DNA"/>
</dbReference>
<keyword evidence="3" id="KW-0520">NAD</keyword>
<dbReference type="Gene3D" id="1.20.1090.10">
    <property type="entry name" value="Dehydroquinate synthase-like - alpha domain"/>
    <property type="match status" value="1"/>
</dbReference>